<evidence type="ECO:0000259" key="10">
    <source>
        <dbReference type="Pfam" id="PF13868"/>
    </source>
</evidence>
<evidence type="ECO:0000256" key="7">
    <source>
        <dbReference type="ARBA" id="ARBA00034142"/>
    </source>
</evidence>
<feature type="compositionally biased region" description="Basic residues" evidence="9">
    <location>
        <begin position="142"/>
        <end position="151"/>
    </location>
</feature>
<dbReference type="Pfam" id="PF13868">
    <property type="entry name" value="TPH"/>
    <property type="match status" value="1"/>
</dbReference>
<protein>
    <recommendedName>
        <fullName evidence="7">Cilia- and flagella-associated protein 45</fullName>
    </recommendedName>
</protein>
<evidence type="ECO:0000256" key="3">
    <source>
        <dbReference type="ARBA" id="ARBA00023054"/>
    </source>
</evidence>
<keyword evidence="5" id="KW-0966">Cell projection</keyword>
<accession>A0A8K1C982</accession>
<gene>
    <name evidence="11" type="ORF">Poli38472_010067</name>
</gene>
<dbReference type="EMBL" id="SPLM01000111">
    <property type="protein sequence ID" value="TMW58508.1"/>
    <property type="molecule type" value="Genomic_DNA"/>
</dbReference>
<dbReference type="GO" id="GO:0031514">
    <property type="term" value="C:motile cilium"/>
    <property type="evidence" value="ECO:0007669"/>
    <property type="project" value="UniProtKB-SubCell"/>
</dbReference>
<comment type="caution">
    <text evidence="11">The sequence shown here is derived from an EMBL/GenBank/DDBJ whole genome shotgun (WGS) entry which is preliminary data.</text>
</comment>
<comment type="similarity">
    <text evidence="6">Belongs to the CFAP45 family.</text>
</comment>
<evidence type="ECO:0000256" key="9">
    <source>
        <dbReference type="SAM" id="MobiDB-lite"/>
    </source>
</evidence>
<evidence type="ECO:0000313" key="12">
    <source>
        <dbReference type="Proteomes" id="UP000794436"/>
    </source>
</evidence>
<evidence type="ECO:0000256" key="1">
    <source>
        <dbReference type="ARBA" id="ARBA00004230"/>
    </source>
</evidence>
<comment type="subcellular location">
    <subcellularLocation>
        <location evidence="1">Cell projection</location>
        <location evidence="1">Cilium</location>
        <location evidence="1">Flagellum</location>
    </subcellularLocation>
</comment>
<feature type="compositionally biased region" description="Polar residues" evidence="9">
    <location>
        <begin position="131"/>
        <end position="141"/>
    </location>
</feature>
<keyword evidence="4" id="KW-0969">Cilium</keyword>
<keyword evidence="12" id="KW-1185">Reference proteome</keyword>
<dbReference type="PANTHER" id="PTHR15504">
    <property type="entry name" value="NASOPHARYNGEAL EPITHELIUM SPECIFIC PROTEIN 1"/>
    <property type="match status" value="1"/>
</dbReference>
<dbReference type="OrthoDB" id="1902038at2759"/>
<dbReference type="InterPro" id="IPR033253">
    <property type="entry name" value="CFAP45"/>
</dbReference>
<organism evidence="11 12">
    <name type="scientific">Pythium oligandrum</name>
    <name type="common">Mycoparasitic fungus</name>
    <dbReference type="NCBI Taxonomy" id="41045"/>
    <lineage>
        <taxon>Eukaryota</taxon>
        <taxon>Sar</taxon>
        <taxon>Stramenopiles</taxon>
        <taxon>Oomycota</taxon>
        <taxon>Peronosporomycetes</taxon>
        <taxon>Pythiales</taxon>
        <taxon>Pythiaceae</taxon>
        <taxon>Pythium</taxon>
    </lineage>
</organism>
<feature type="compositionally biased region" description="Basic and acidic residues" evidence="9">
    <location>
        <begin position="113"/>
        <end position="122"/>
    </location>
</feature>
<dbReference type="AlphaFoldDB" id="A0A8K1C982"/>
<evidence type="ECO:0000256" key="4">
    <source>
        <dbReference type="ARBA" id="ARBA00023069"/>
    </source>
</evidence>
<evidence type="ECO:0000256" key="2">
    <source>
        <dbReference type="ARBA" id="ARBA00022846"/>
    </source>
</evidence>
<dbReference type="InterPro" id="IPR043597">
    <property type="entry name" value="TPH_dom"/>
</dbReference>
<feature type="compositionally biased region" description="Low complexity" evidence="9">
    <location>
        <begin position="71"/>
        <end position="86"/>
    </location>
</feature>
<keyword evidence="2" id="KW-0282">Flagellum</keyword>
<dbReference type="PANTHER" id="PTHR15504:SF0">
    <property type="entry name" value="CILIA- AND FLAGELLA-ASSOCIATED PROTEIN 45"/>
    <property type="match status" value="1"/>
</dbReference>
<proteinExistence type="inferred from homology"/>
<dbReference type="Proteomes" id="UP000794436">
    <property type="component" value="Unassembled WGS sequence"/>
</dbReference>
<feature type="coiled-coil region" evidence="8">
    <location>
        <begin position="331"/>
        <end position="525"/>
    </location>
</feature>
<feature type="region of interest" description="Disordered" evidence="9">
    <location>
        <begin position="57"/>
        <end position="157"/>
    </location>
</feature>
<evidence type="ECO:0000256" key="8">
    <source>
        <dbReference type="SAM" id="Coils"/>
    </source>
</evidence>
<sequence length="604" mass="70583">MPAENASSNGEAWLLIWRLWASPWSESARDVCEDQIHAAFSAFRFILLPKQRQQVTLSSKLPTTMRAASATSRGSVTTGSQGSSTSRRYRRIAHSPQVDDTLFGSSKNAKPLTKSDRTRQAGRDIVGGGASNNQEEPSTQPVKRHGHRAPSPKRPTVVVGDSDLHRIKNETKIYTAVELEELQARRDAELEQMRLTSKARKEHMLKLSEEAALRAPKSQIEQILDTEKQEVIRKAKILKDQAHDSVKLIRTLGARAQAFTIRDQQKKMKEELDDEHHVYDEKMNMLMEVERLEGLKRQEEIDEAKKAKRYADRKVLEGQISDRRREREKESELVAQEAAEMLAKIKKQQEEEAEKERLKAERAQLTMDEIKKFNEISLNRKMDEKRKQKEEEDKVLAYQLKKAEEQRQLEEEEARKRHEAELRCAKLRSMQEKMANEKAELDELRAKRAAEARERQAREAEVALLRKHKQEMEELRRARGDQALHRQRARIKEAVMQQQEYESIMAQVENDKQRVKENEEKKKLSSYEHRRVLQQQIEEKEKLKKDVFVKKQIEGQELKEEFTRELEKLEQLRLQEVEELVKAGVNPLYLSEMKAVDIERIRNR</sequence>
<name>A0A8K1C982_PYTOL</name>
<evidence type="ECO:0000313" key="11">
    <source>
        <dbReference type="EMBL" id="TMW58508.1"/>
    </source>
</evidence>
<reference evidence="11" key="1">
    <citation type="submission" date="2019-03" db="EMBL/GenBank/DDBJ databases">
        <title>Long read genome sequence of the mycoparasitic Pythium oligandrum ATCC 38472 isolated from sugarbeet rhizosphere.</title>
        <authorList>
            <person name="Gaulin E."/>
        </authorList>
    </citation>
    <scope>NUCLEOTIDE SEQUENCE</scope>
    <source>
        <strain evidence="11">ATCC 38472_TT</strain>
    </source>
</reference>
<keyword evidence="3 8" id="KW-0175">Coiled coil</keyword>
<evidence type="ECO:0000256" key="6">
    <source>
        <dbReference type="ARBA" id="ARBA00034116"/>
    </source>
</evidence>
<feature type="domain" description="Trichohyalin-plectin-homology" evidence="10">
    <location>
        <begin position="241"/>
        <end position="583"/>
    </location>
</feature>
<evidence type="ECO:0000256" key="5">
    <source>
        <dbReference type="ARBA" id="ARBA00023273"/>
    </source>
</evidence>